<reference evidence="2 3" key="1">
    <citation type="journal article" date="2008" name="Nature">
        <title>The genome of Laccaria bicolor provides insights into mycorrhizal symbiosis.</title>
        <authorList>
            <person name="Martin F."/>
            <person name="Aerts A."/>
            <person name="Ahren D."/>
            <person name="Brun A."/>
            <person name="Danchin E.G.J."/>
            <person name="Duchaussoy F."/>
            <person name="Gibon J."/>
            <person name="Kohler A."/>
            <person name="Lindquist E."/>
            <person name="Pereda V."/>
            <person name="Salamov A."/>
            <person name="Shapiro H.J."/>
            <person name="Wuyts J."/>
            <person name="Blaudez D."/>
            <person name="Buee M."/>
            <person name="Brokstein P."/>
            <person name="Canbaeck B."/>
            <person name="Cohen D."/>
            <person name="Courty P.E."/>
            <person name="Coutinho P.M."/>
            <person name="Delaruelle C."/>
            <person name="Detter J.C."/>
            <person name="Deveau A."/>
            <person name="DiFazio S."/>
            <person name="Duplessis S."/>
            <person name="Fraissinet-Tachet L."/>
            <person name="Lucic E."/>
            <person name="Frey-Klett P."/>
            <person name="Fourrey C."/>
            <person name="Feussner I."/>
            <person name="Gay G."/>
            <person name="Grimwood J."/>
            <person name="Hoegger P.J."/>
            <person name="Jain P."/>
            <person name="Kilaru S."/>
            <person name="Labbe J."/>
            <person name="Lin Y.C."/>
            <person name="Legue V."/>
            <person name="Le Tacon F."/>
            <person name="Marmeisse R."/>
            <person name="Melayah D."/>
            <person name="Montanini B."/>
            <person name="Muratet M."/>
            <person name="Nehls U."/>
            <person name="Niculita-Hirzel H."/>
            <person name="Oudot-Le Secq M.P."/>
            <person name="Peter M."/>
            <person name="Quesneville H."/>
            <person name="Rajashekar B."/>
            <person name="Reich M."/>
            <person name="Rouhier N."/>
            <person name="Schmutz J."/>
            <person name="Yin T."/>
            <person name="Chalot M."/>
            <person name="Henrissat B."/>
            <person name="Kuees U."/>
            <person name="Lucas S."/>
            <person name="Van de Peer Y."/>
            <person name="Podila G.K."/>
            <person name="Polle A."/>
            <person name="Pukkila P.J."/>
            <person name="Richardson P.M."/>
            <person name="Rouze P."/>
            <person name="Sanders I.R."/>
            <person name="Stajich J.E."/>
            <person name="Tunlid A."/>
            <person name="Tuskan G."/>
            <person name="Grigoriev I.V."/>
        </authorList>
    </citation>
    <scope>NUCLEOTIDE SEQUENCE [LARGE SCALE GENOMIC DNA]</scope>
    <source>
        <strain evidence="3">S238N-H82 / ATCC MYA-4686</strain>
    </source>
</reference>
<gene>
    <name evidence="2" type="ORF">LACBIDRAFT_313242</name>
</gene>
<name>B0DXV5_LACBS</name>
<accession>B0DXV5</accession>
<dbReference type="PROSITE" id="PS50206">
    <property type="entry name" value="RHODANESE_3"/>
    <property type="match status" value="1"/>
</dbReference>
<dbReference type="Proteomes" id="UP000001194">
    <property type="component" value="Unassembled WGS sequence"/>
</dbReference>
<keyword evidence="3" id="KW-1185">Reference proteome</keyword>
<dbReference type="RefSeq" id="XP_001888805.1">
    <property type="nucleotide sequence ID" value="XM_001888770.1"/>
</dbReference>
<dbReference type="HOGENOM" id="CLU_1740855_0_0_1"/>
<dbReference type="InterPro" id="IPR001763">
    <property type="entry name" value="Rhodanese-like_dom"/>
</dbReference>
<proteinExistence type="predicted"/>
<protein>
    <submittedName>
        <fullName evidence="2">Predicted protein</fullName>
    </submittedName>
</protein>
<dbReference type="InParanoid" id="B0DXV5"/>
<evidence type="ECO:0000313" key="2">
    <source>
        <dbReference type="EMBL" id="EDR00578.1"/>
    </source>
</evidence>
<dbReference type="GeneID" id="6084429"/>
<evidence type="ECO:0000259" key="1">
    <source>
        <dbReference type="PROSITE" id="PS50206"/>
    </source>
</evidence>
<dbReference type="AlphaFoldDB" id="B0DXV5"/>
<dbReference type="KEGG" id="lbc:LACBIDRAFT_313242"/>
<feature type="domain" description="Rhodanese" evidence="1">
    <location>
        <begin position="78"/>
        <end position="96"/>
    </location>
</feature>
<sequence>MLTLAYIDYPQKIVLMVTTIGATPSEFDLHAPQSVDERCIKIFFYPPRSGPSFPDVMFVQLPPGNQFSIRQIAALSPRVYAGGWYEWLAVILPTVGWWAPFDDLGYEVIDDQNIIAIRDVTPPSERSLMSYMNLGEDVVTNEIFQSIVCK</sequence>
<evidence type="ECO:0000313" key="3">
    <source>
        <dbReference type="Proteomes" id="UP000001194"/>
    </source>
</evidence>
<organism evidence="3">
    <name type="scientific">Laccaria bicolor (strain S238N-H82 / ATCC MYA-4686)</name>
    <name type="common">Bicoloured deceiver</name>
    <name type="synonym">Laccaria laccata var. bicolor</name>
    <dbReference type="NCBI Taxonomy" id="486041"/>
    <lineage>
        <taxon>Eukaryota</taxon>
        <taxon>Fungi</taxon>
        <taxon>Dikarya</taxon>
        <taxon>Basidiomycota</taxon>
        <taxon>Agaricomycotina</taxon>
        <taxon>Agaricomycetes</taxon>
        <taxon>Agaricomycetidae</taxon>
        <taxon>Agaricales</taxon>
        <taxon>Agaricineae</taxon>
        <taxon>Hydnangiaceae</taxon>
        <taxon>Laccaria</taxon>
    </lineage>
</organism>
<dbReference type="EMBL" id="DS547148">
    <property type="protein sequence ID" value="EDR00578.1"/>
    <property type="molecule type" value="Genomic_DNA"/>
</dbReference>